<comment type="subcellular location">
    <subcellularLocation>
        <location evidence="1">Mitochondrion inner membrane</location>
        <topology evidence="1">Multi-pass membrane protein</topology>
    </subcellularLocation>
</comment>
<dbReference type="Pfam" id="PF00153">
    <property type="entry name" value="Mito_carr"/>
    <property type="match status" value="3"/>
</dbReference>
<feature type="domain" description="EF-hand" evidence="15">
    <location>
        <begin position="129"/>
        <end position="157"/>
    </location>
</feature>
<evidence type="ECO:0000256" key="4">
    <source>
        <dbReference type="ARBA" id="ARBA00022692"/>
    </source>
</evidence>
<feature type="repeat" description="Solcar" evidence="12">
    <location>
        <begin position="515"/>
        <end position="596"/>
    </location>
</feature>
<keyword evidence="7" id="KW-0106">Calcium</keyword>
<dbReference type="InterPro" id="IPR002048">
    <property type="entry name" value="EF_hand_dom"/>
</dbReference>
<reference evidence="16" key="1">
    <citation type="submission" date="2020-01" db="EMBL/GenBank/DDBJ databases">
        <title>Development of genomics and gene disruption for Polysphondylium violaceum indicates a role for the polyketide synthase stlB in stalk morphogenesis.</title>
        <authorList>
            <person name="Narita B."/>
            <person name="Kawabe Y."/>
            <person name="Kin K."/>
            <person name="Saito T."/>
            <person name="Gibbs R."/>
            <person name="Kuspa A."/>
            <person name="Muzny D."/>
            <person name="Queller D."/>
            <person name="Richards S."/>
            <person name="Strassman J."/>
            <person name="Sucgang R."/>
            <person name="Worley K."/>
            <person name="Schaap P."/>
        </authorList>
    </citation>
    <scope>NUCLEOTIDE SEQUENCE</scope>
    <source>
        <strain evidence="16">QSvi11</strain>
    </source>
</reference>
<dbReference type="InterPro" id="IPR051028">
    <property type="entry name" value="Mito_Solute_Carrier"/>
</dbReference>
<evidence type="ECO:0000256" key="11">
    <source>
        <dbReference type="ARBA" id="ARBA00038674"/>
    </source>
</evidence>
<feature type="domain" description="EF-hand" evidence="15">
    <location>
        <begin position="344"/>
        <end position="379"/>
    </location>
</feature>
<evidence type="ECO:0000256" key="5">
    <source>
        <dbReference type="ARBA" id="ARBA00022737"/>
    </source>
</evidence>
<dbReference type="InterPro" id="IPR018247">
    <property type="entry name" value="EF_Hand_1_Ca_BS"/>
</dbReference>
<dbReference type="Proteomes" id="UP000695562">
    <property type="component" value="Unassembled WGS sequence"/>
</dbReference>
<name>A0A8J4UU69_9MYCE</name>
<dbReference type="Pfam" id="PF00036">
    <property type="entry name" value="EF-hand_1"/>
    <property type="match status" value="1"/>
</dbReference>
<keyword evidence="5" id="KW-0677">Repeat</keyword>
<evidence type="ECO:0000256" key="3">
    <source>
        <dbReference type="ARBA" id="ARBA00022448"/>
    </source>
</evidence>
<dbReference type="Pfam" id="PF13833">
    <property type="entry name" value="EF-hand_8"/>
    <property type="match status" value="1"/>
</dbReference>
<evidence type="ECO:0000256" key="6">
    <source>
        <dbReference type="ARBA" id="ARBA00022792"/>
    </source>
</evidence>
<accession>A0A8J4UU69</accession>
<evidence type="ECO:0000256" key="1">
    <source>
        <dbReference type="ARBA" id="ARBA00004448"/>
    </source>
</evidence>
<dbReference type="FunFam" id="1.50.40.10:FF:000004">
    <property type="entry name" value="Calcium-binding mitochondrial carrier protein Aralar1"/>
    <property type="match status" value="1"/>
</dbReference>
<comment type="subunit">
    <text evidence="11">Homodimer (via N-terminus).</text>
</comment>
<feature type="region of interest" description="Disordered" evidence="13">
    <location>
        <begin position="29"/>
        <end position="48"/>
    </location>
</feature>
<dbReference type="PANTHER" id="PTHR45678">
    <property type="entry name" value="MITOCHONDRIAL 2-OXODICARBOXYLATE CARRIER 1-RELATED"/>
    <property type="match status" value="1"/>
</dbReference>
<comment type="similarity">
    <text evidence="2">Belongs to the mitochondrial carrier (TC 2.A.29) family.</text>
</comment>
<proteinExistence type="inferred from homology"/>
<dbReference type="InterPro" id="IPR002067">
    <property type="entry name" value="MCP"/>
</dbReference>
<dbReference type="GO" id="GO:0043490">
    <property type="term" value="P:malate-aspartate shuttle"/>
    <property type="evidence" value="ECO:0007669"/>
    <property type="project" value="TreeGrafter"/>
</dbReference>
<dbReference type="PROSITE" id="PS50222">
    <property type="entry name" value="EF_HAND_2"/>
    <property type="match status" value="4"/>
</dbReference>
<dbReference type="EMBL" id="AJWJ01000114">
    <property type="protein sequence ID" value="KAF2075106.1"/>
    <property type="molecule type" value="Genomic_DNA"/>
</dbReference>
<evidence type="ECO:0000256" key="12">
    <source>
        <dbReference type="PROSITE-ProRule" id="PRU00282"/>
    </source>
</evidence>
<feature type="compositionally biased region" description="Low complexity" evidence="13">
    <location>
        <begin position="30"/>
        <end position="44"/>
    </location>
</feature>
<evidence type="ECO:0000256" key="10">
    <source>
        <dbReference type="ARBA" id="ARBA00023136"/>
    </source>
</evidence>
<dbReference type="SUPFAM" id="SSF47473">
    <property type="entry name" value="EF-hand"/>
    <property type="match status" value="2"/>
</dbReference>
<evidence type="ECO:0000256" key="8">
    <source>
        <dbReference type="ARBA" id="ARBA00022989"/>
    </source>
</evidence>
<keyword evidence="3" id="KW-0813">Transport</keyword>
<evidence type="ECO:0000256" key="2">
    <source>
        <dbReference type="ARBA" id="ARBA00006375"/>
    </source>
</evidence>
<dbReference type="GO" id="GO:0005743">
    <property type="term" value="C:mitochondrial inner membrane"/>
    <property type="evidence" value="ECO:0007669"/>
    <property type="project" value="UniProtKB-SubCell"/>
</dbReference>
<organism evidence="16 17">
    <name type="scientific">Polysphondylium violaceum</name>
    <dbReference type="NCBI Taxonomy" id="133409"/>
    <lineage>
        <taxon>Eukaryota</taxon>
        <taxon>Amoebozoa</taxon>
        <taxon>Evosea</taxon>
        <taxon>Eumycetozoa</taxon>
        <taxon>Dictyostelia</taxon>
        <taxon>Dictyosteliales</taxon>
        <taxon>Dictyosteliaceae</taxon>
        <taxon>Polysphondylium</taxon>
    </lineage>
</organism>
<dbReference type="GO" id="GO:0005313">
    <property type="term" value="F:L-glutamate transmembrane transporter activity"/>
    <property type="evidence" value="ECO:0007669"/>
    <property type="project" value="TreeGrafter"/>
</dbReference>
<keyword evidence="10 12" id="KW-0472">Membrane</keyword>
<feature type="repeat" description="Solcar" evidence="12">
    <location>
        <begin position="416"/>
        <end position="506"/>
    </location>
</feature>
<dbReference type="SUPFAM" id="SSF103506">
    <property type="entry name" value="Mitochondrial carrier"/>
    <property type="match status" value="1"/>
</dbReference>
<dbReference type="PROSITE" id="PS50920">
    <property type="entry name" value="SOLCAR"/>
    <property type="match status" value="3"/>
</dbReference>
<gene>
    <name evidence="16" type="ORF">CYY_003583</name>
</gene>
<keyword evidence="8 14" id="KW-1133">Transmembrane helix</keyword>
<evidence type="ECO:0000256" key="13">
    <source>
        <dbReference type="SAM" id="MobiDB-lite"/>
    </source>
</evidence>
<evidence type="ECO:0000256" key="7">
    <source>
        <dbReference type="ARBA" id="ARBA00022837"/>
    </source>
</evidence>
<evidence type="ECO:0000256" key="9">
    <source>
        <dbReference type="ARBA" id="ARBA00023128"/>
    </source>
</evidence>
<sequence length="733" mass="80786">MIGRTGLRSASSLLKNIQKKSNNRTFVTLSSSSSSYNNNNNNSNRNEKRSFNKKLIGGAAVALFAIATSAAIALDEKDPAILKSQKAIFEKYASANLEGQKHMTAEDFLNALTTLDKEYRGDQILKATLDADKFKILFQIADVDHTGYISFDEYVMFDELMAKPDSEYFLAFKLFDRDGNGTISKDDFKHVVKASLDPTIPFNFDCELVNLYFGDGKNELNYSQFTQLLKDLQQERVKQEFKFYDKSRSGYIPCDKFAKILSSVKLRKIPEEIKSKLSSIAELNNASGHPDQVSYSQFVATNDMLLHIPSYGRVLKAALARLNKTNINKEEFLMESRSSTSIEITPMEVDLIFHLFDVNKDGKLGVVDFEKATGINLSKLSTILEGSFASPAFGVPPPQLVESGLPQHKTWSQKVLESIENFVLGSVAGGIGAAAVYPIDLVKTRMQNQRAVEASARVYNNSWDCFKKVVRNEGFLGLYKGLGPQMIGVAPEKAIKLTVNDLLRDLFGDKSKGEIYFPLEVLAGGFAGMSQVCVTNPLEIVKIRLQVHSSGPKIGAIQVIRELGLSGLYKGSGACLLRDIPFSAIYFPTYAKMKTILADENGKLGATDLLIAGAVAGIPAASLVTPADVIKTRLQVKAKAGEQTYSGIRDCAVKIMKEEGPRAFFKGCVARVCRSSPQFGVTLLSYELLQKYFAPHVTPRVPTNAPITQKDFTVLRGATPVEKIQEMENKFGI</sequence>
<evidence type="ECO:0000256" key="14">
    <source>
        <dbReference type="SAM" id="Phobius"/>
    </source>
</evidence>
<feature type="domain" description="EF-hand" evidence="15">
    <location>
        <begin position="163"/>
        <end position="198"/>
    </location>
</feature>
<keyword evidence="6" id="KW-0999">Mitochondrion inner membrane</keyword>
<dbReference type="SMART" id="SM00054">
    <property type="entry name" value="EFh"/>
    <property type="match status" value="4"/>
</dbReference>
<dbReference type="Gene3D" id="1.50.40.10">
    <property type="entry name" value="Mitochondrial carrier domain"/>
    <property type="match status" value="1"/>
</dbReference>
<evidence type="ECO:0000259" key="15">
    <source>
        <dbReference type="PROSITE" id="PS50222"/>
    </source>
</evidence>
<evidence type="ECO:0000313" key="16">
    <source>
        <dbReference type="EMBL" id="KAF2075106.1"/>
    </source>
</evidence>
<dbReference type="GO" id="GO:0005509">
    <property type="term" value="F:calcium ion binding"/>
    <property type="evidence" value="ECO:0007669"/>
    <property type="project" value="InterPro"/>
</dbReference>
<evidence type="ECO:0000313" key="17">
    <source>
        <dbReference type="Proteomes" id="UP000695562"/>
    </source>
</evidence>
<protein>
    <recommendedName>
        <fullName evidence="15">EF-hand domain-containing protein</fullName>
    </recommendedName>
</protein>
<feature type="repeat" description="Solcar" evidence="12">
    <location>
        <begin position="604"/>
        <end position="692"/>
    </location>
</feature>
<dbReference type="GO" id="GO:0015183">
    <property type="term" value="F:L-aspartate transmembrane transporter activity"/>
    <property type="evidence" value="ECO:0007669"/>
    <property type="project" value="TreeGrafter"/>
</dbReference>
<keyword evidence="9" id="KW-0496">Mitochondrion</keyword>
<dbReference type="AlphaFoldDB" id="A0A8J4UU69"/>
<dbReference type="Gene3D" id="1.10.238.10">
    <property type="entry name" value="EF-hand"/>
    <property type="match status" value="2"/>
</dbReference>
<keyword evidence="4 12" id="KW-0812">Transmembrane</keyword>
<feature type="transmembrane region" description="Helical" evidence="14">
    <location>
        <begin position="55"/>
        <end position="74"/>
    </location>
</feature>
<feature type="domain" description="EF-hand" evidence="15">
    <location>
        <begin position="232"/>
        <end position="267"/>
    </location>
</feature>
<dbReference type="InterPro" id="IPR018108">
    <property type="entry name" value="MCP_transmembrane"/>
</dbReference>
<dbReference type="PANTHER" id="PTHR45678:SF9">
    <property type="entry name" value="CALCIUM-BINDING MITOCHONDRIAL CARRIER PROTEIN ARALAR1"/>
    <property type="match status" value="1"/>
</dbReference>
<dbReference type="PROSITE" id="PS00018">
    <property type="entry name" value="EF_HAND_1"/>
    <property type="match status" value="2"/>
</dbReference>
<comment type="caution">
    <text evidence="16">The sequence shown here is derived from an EMBL/GenBank/DDBJ whole genome shotgun (WGS) entry which is preliminary data.</text>
</comment>
<dbReference type="CDD" id="cd00051">
    <property type="entry name" value="EFh"/>
    <property type="match status" value="1"/>
</dbReference>
<dbReference type="InterPro" id="IPR011992">
    <property type="entry name" value="EF-hand-dom_pair"/>
</dbReference>
<keyword evidence="17" id="KW-1185">Reference proteome</keyword>
<dbReference type="OrthoDB" id="2161at2759"/>
<dbReference type="PRINTS" id="PR00926">
    <property type="entry name" value="MITOCARRIER"/>
</dbReference>
<dbReference type="InterPro" id="IPR023395">
    <property type="entry name" value="MCP_dom_sf"/>
</dbReference>